<evidence type="ECO:0000259" key="1">
    <source>
        <dbReference type="Pfam" id="PF14024"/>
    </source>
</evidence>
<name>A0A8X8GKL4_ACIGI</name>
<dbReference type="Pfam" id="PF14024">
    <property type="entry name" value="DUF4240"/>
    <property type="match status" value="1"/>
</dbReference>
<reference evidence="2" key="1">
    <citation type="submission" date="2021-07" db="EMBL/GenBank/DDBJ databases">
        <authorList>
            <person name="Fernandez M."/>
            <person name="Pereira P."/>
            <person name="Torres Tejerizo G.A."/>
            <person name="Gonzalez P."/>
            <person name="Agostini E."/>
        </authorList>
    </citation>
    <scope>NUCLEOTIDE SEQUENCE</scope>
    <source>
        <strain evidence="2">SFC 500-1A</strain>
    </source>
</reference>
<evidence type="ECO:0000313" key="3">
    <source>
        <dbReference type="Proteomes" id="UP000887320"/>
    </source>
</evidence>
<comment type="caution">
    <text evidence="2">The sequence shown here is derived from an EMBL/GenBank/DDBJ whole genome shotgun (WGS) entry which is preliminary data.</text>
</comment>
<sequence length="206" mass="24277">MSLREEEKLFWDAIDQSNHNKNAHWSDYDIDQHLQDLVQYLSQLDKQQLITFEKTLQLKLSQLYSAEIAELSTILESDFTEKDGIFNFDAYLSDDGFIYFRCWLILKGKEFFDDIQEDIQNFVSGKYSFDIGDTWAEGLLYVADEAYSVHHENEEESEIRDAVYLQHPEHHYDFAAGEIERDLLNGVELQARYPKLVKAICELRNE</sequence>
<dbReference type="AlphaFoldDB" id="A0A8X8GKL4"/>
<accession>A0A8X8GKL4</accession>
<protein>
    <submittedName>
        <fullName evidence="2">DUF4240 domain-containing protein</fullName>
    </submittedName>
</protein>
<organism evidence="2 3">
    <name type="scientific">Acinetobacter guillouiae</name>
    <name type="common">Acinetobacter genomosp. 11</name>
    <dbReference type="NCBI Taxonomy" id="106649"/>
    <lineage>
        <taxon>Bacteria</taxon>
        <taxon>Pseudomonadati</taxon>
        <taxon>Pseudomonadota</taxon>
        <taxon>Gammaproteobacteria</taxon>
        <taxon>Moraxellales</taxon>
        <taxon>Moraxellaceae</taxon>
        <taxon>Acinetobacter</taxon>
    </lineage>
</organism>
<dbReference type="EMBL" id="JAHWXT010000004">
    <property type="protein sequence ID" value="MCF0265567.1"/>
    <property type="molecule type" value="Genomic_DNA"/>
</dbReference>
<dbReference type="RefSeq" id="WP_234623710.1">
    <property type="nucleotide sequence ID" value="NZ_CP142740.1"/>
</dbReference>
<dbReference type="Proteomes" id="UP000887320">
    <property type="component" value="Unassembled WGS sequence"/>
</dbReference>
<proteinExistence type="predicted"/>
<gene>
    <name evidence="2" type="ORF">KW868_14030</name>
</gene>
<evidence type="ECO:0000313" key="2">
    <source>
        <dbReference type="EMBL" id="MCF0265567.1"/>
    </source>
</evidence>
<feature type="domain" description="DUF4240" evidence="1">
    <location>
        <begin position="7"/>
        <end position="148"/>
    </location>
</feature>
<dbReference type="InterPro" id="IPR025334">
    <property type="entry name" value="DUF4240"/>
</dbReference>